<name>A0A2N5V8Z8_9BASI</name>
<feature type="compositionally biased region" description="Low complexity" evidence="1">
    <location>
        <begin position="695"/>
        <end position="729"/>
    </location>
</feature>
<feature type="compositionally biased region" description="Low complexity" evidence="1">
    <location>
        <begin position="919"/>
        <end position="928"/>
    </location>
</feature>
<feature type="compositionally biased region" description="Polar residues" evidence="1">
    <location>
        <begin position="80"/>
        <end position="92"/>
    </location>
</feature>
<dbReference type="AlphaFoldDB" id="A0A2N5V8Z8"/>
<dbReference type="EMBL" id="PGCJ01000119">
    <property type="protein sequence ID" value="PLW46428.1"/>
    <property type="molecule type" value="Genomic_DNA"/>
</dbReference>
<evidence type="ECO:0000313" key="2">
    <source>
        <dbReference type="EMBL" id="PLW46428.1"/>
    </source>
</evidence>
<dbReference type="Proteomes" id="UP000235388">
    <property type="component" value="Unassembled WGS sequence"/>
</dbReference>
<evidence type="ECO:0000313" key="3">
    <source>
        <dbReference type="Proteomes" id="UP000235388"/>
    </source>
</evidence>
<keyword evidence="3" id="KW-1185">Reference proteome</keyword>
<feature type="region of interest" description="Disordered" evidence="1">
    <location>
        <begin position="254"/>
        <end position="282"/>
    </location>
</feature>
<dbReference type="PANTHER" id="PTHR45725">
    <property type="entry name" value="FORMIN HOMOLOGY 2 FAMILY MEMBER"/>
    <property type="match status" value="1"/>
</dbReference>
<sequence>MSQPEPPKSQPPLPPPPPPPPPAAANPALPPPPPSKSSPPQSALPAPPEDRQNREMTISGESMRSIMNARGSGTERDTLTNEIDSGSGTVSENAIERGKEKRKGNKTGSEIEIETETETGNETENENAWKGKEKGIGIEIEIEKDYVTEIGRRKEIGITVSGIGIRREKEIESRESGNTKDLIENVNEIENGNGNENNGTENGNEIEIENASESEIENERGTGKGTEILIVLTVACLLCRPHHHPCYLGPALIGSGSESESESERGRDATVGAHPDSVSHQSTFAADTLPRLHSVYQVDIPMSVEIVGIGVILMTTTTSEAAGCLTWIGVISTDMNHGELVYVMKIMSGEGEMIGLAEDLFQDAHPLHPGTARLYLPDAGFQYTHRRRHRHHLACGPSPLPDPALLSGASSYLIILLVALLVVFHPIPVLARLPVHAHPSNCTIMLPNLKLVLHRGQNMPMSPKLINQPNPQLGALRSHLIKPSRLRLQKLDHDRALRPLIRILLSRHHYVVAGDVLSPTSEALQSSIDGHQIKPHHQTSEIPLTESALGLTDQPDHLISIKKGSFAEPNDNLPPSEINLRKGSGIHNAAVGAKSAPLPSVSAPNASNQSGTTRPADNQSTNERHYKRVKLESLPLPQDHPTASTHSFQRKPSDSHSSREDHKSNKPESSKGDITKDSIPPSSQKYHPNPPPTTSRSSDYSYHRSSYNGSSSQHASRAAPSSPPSHRAPLVGAPPTSRTILPIGPRSWSSHKSQVGPPTNESSNTTSAKELGKYSHPDSHDDNRDNFSPAAHTSAPFNSSLATHPKVPSDPHTPSHSRGGLISGPTLNTPASEVFKSPLPLSVPITIPPPAPPPPPPSHLKPAQVPNSIPQPGSTTPKASIPSGSLSPTVNFNKSGVNPQLGSPSPSPISSSHAKAPTSSNSGPNNSSLRNEISGGPTSGHASNGFQGSMGSPSIGTGTTSMASKQQLRVNNYPSPKHFAGYPSPGYPVGSNTNLPGSLPPGPPPPPPPVLVDKELERAQRMLDVCPGLSQEISKLRSTRNSGMLSAHLSSQISAHKAVLDLNWQASELKTVSERRKLAEAQLEKLGGGISLGMGF</sequence>
<feature type="compositionally biased region" description="Acidic residues" evidence="1">
    <location>
        <begin position="111"/>
        <end position="125"/>
    </location>
</feature>
<feature type="compositionally biased region" description="Basic and acidic residues" evidence="1">
    <location>
        <begin position="651"/>
        <end position="676"/>
    </location>
</feature>
<feature type="compositionally biased region" description="Polar residues" evidence="1">
    <location>
        <begin position="602"/>
        <end position="621"/>
    </location>
</feature>
<feature type="compositionally biased region" description="Pro residues" evidence="1">
    <location>
        <begin position="1"/>
        <end position="37"/>
    </location>
</feature>
<organism evidence="2 3">
    <name type="scientific">Puccinia coronata f. sp. avenae</name>
    <dbReference type="NCBI Taxonomy" id="200324"/>
    <lineage>
        <taxon>Eukaryota</taxon>
        <taxon>Fungi</taxon>
        <taxon>Dikarya</taxon>
        <taxon>Basidiomycota</taxon>
        <taxon>Pucciniomycotina</taxon>
        <taxon>Pucciniomycetes</taxon>
        <taxon>Pucciniales</taxon>
        <taxon>Pucciniaceae</taxon>
        <taxon>Puccinia</taxon>
    </lineage>
</organism>
<dbReference type="InterPro" id="IPR051425">
    <property type="entry name" value="Formin_Homology"/>
</dbReference>
<comment type="caution">
    <text evidence="2">The sequence shown here is derived from an EMBL/GenBank/DDBJ whole genome shotgun (WGS) entry which is preliminary data.</text>
</comment>
<feature type="region of interest" description="Disordered" evidence="1">
    <location>
        <begin position="1"/>
        <end position="130"/>
    </location>
</feature>
<feature type="compositionally biased region" description="Polar residues" evidence="1">
    <location>
        <begin position="747"/>
        <end position="768"/>
    </location>
</feature>
<dbReference type="STRING" id="200324.A0A2N5V8Z8"/>
<evidence type="ECO:0000256" key="1">
    <source>
        <dbReference type="SAM" id="MobiDB-lite"/>
    </source>
</evidence>
<dbReference type="OrthoDB" id="2506246at2759"/>
<feature type="region of interest" description="Disordered" evidence="1">
    <location>
        <begin position="594"/>
        <end position="1005"/>
    </location>
</feature>
<proteinExistence type="predicted"/>
<feature type="compositionally biased region" description="Pro residues" evidence="1">
    <location>
        <begin position="846"/>
        <end position="859"/>
    </location>
</feature>
<accession>A0A2N5V8Z8</accession>
<gene>
    <name evidence="2" type="ORF">PCANC_11116</name>
</gene>
<feature type="compositionally biased region" description="Basic and acidic residues" evidence="1">
    <location>
        <begin position="770"/>
        <end position="785"/>
    </location>
</feature>
<feature type="compositionally biased region" description="Polar residues" evidence="1">
    <location>
        <begin position="940"/>
        <end position="974"/>
    </location>
</feature>
<protein>
    <submittedName>
        <fullName evidence="2">Uncharacterized protein</fullName>
    </submittedName>
</protein>
<feature type="compositionally biased region" description="Polar residues" evidence="1">
    <location>
        <begin position="865"/>
        <end position="902"/>
    </location>
</feature>
<reference evidence="2 3" key="1">
    <citation type="submission" date="2017-11" db="EMBL/GenBank/DDBJ databases">
        <title>De novo assembly and phasing of dikaryotic genomes from two isolates of Puccinia coronata f. sp. avenae, the causal agent of oat crown rust.</title>
        <authorList>
            <person name="Miller M.E."/>
            <person name="Zhang Y."/>
            <person name="Omidvar V."/>
            <person name="Sperschneider J."/>
            <person name="Schwessinger B."/>
            <person name="Raley C."/>
            <person name="Palmer J.M."/>
            <person name="Garnica D."/>
            <person name="Upadhyaya N."/>
            <person name="Rathjen J."/>
            <person name="Taylor J.M."/>
            <person name="Park R.F."/>
            <person name="Dodds P.N."/>
            <person name="Hirsch C.D."/>
            <person name="Kianian S.F."/>
            <person name="Figueroa M."/>
        </authorList>
    </citation>
    <scope>NUCLEOTIDE SEQUENCE [LARGE SCALE GENOMIC DNA]</scope>
    <source>
        <strain evidence="2">12NC29</strain>
    </source>
</reference>